<sequence length="283" mass="31745">MKFEIASELAYEIHSPTTLLINIHALRSPGQTIIEETFNIEPYIRIEELTSIHYENRFIRLEVEEGTNLNISYKAIVDASHKIIDQRELEAVPVVALDGNVIPFLFPSRYCQSDKLSTLAYKEFGHISNVYEKVLAIVDWIYENVDYVSGSTNSQTSAYDTITERTGVCRDFAHLGIALCRALTIPARYFTGYSYKLNPPDFHACFEAYIGGQWLIFDATRLAPLNGLVKIANGRDAADASIASIFGRYTSNGITVSCRALDDNFVPFTHENAYHKAIAVNAI</sequence>
<reference evidence="2 3" key="1">
    <citation type="submission" date="2020-01" db="EMBL/GenBank/DDBJ databases">
        <authorList>
            <person name="Kim M.K."/>
        </authorList>
    </citation>
    <scope>NUCLEOTIDE SEQUENCE [LARGE SCALE GENOMIC DNA]</scope>
    <source>
        <strain evidence="2 3">172606-1</strain>
    </source>
</reference>
<dbReference type="Gene3D" id="2.60.40.2250">
    <property type="match status" value="1"/>
</dbReference>
<evidence type="ECO:0000313" key="3">
    <source>
        <dbReference type="Proteomes" id="UP000480178"/>
    </source>
</evidence>
<dbReference type="SMART" id="SM00460">
    <property type="entry name" value="TGc"/>
    <property type="match status" value="1"/>
</dbReference>
<dbReference type="PANTHER" id="PTHR33490:SF12">
    <property type="entry name" value="BLL5557 PROTEIN"/>
    <property type="match status" value="1"/>
</dbReference>
<feature type="domain" description="Transglutaminase-like" evidence="1">
    <location>
        <begin position="161"/>
        <end position="221"/>
    </location>
</feature>
<evidence type="ECO:0000313" key="2">
    <source>
        <dbReference type="EMBL" id="QHT68111.1"/>
    </source>
</evidence>
<keyword evidence="3" id="KW-1185">Reference proteome</keyword>
<evidence type="ECO:0000259" key="1">
    <source>
        <dbReference type="SMART" id="SM00460"/>
    </source>
</evidence>
<protein>
    <submittedName>
        <fullName evidence="2">Transglutaminase family protein</fullName>
    </submittedName>
</protein>
<dbReference type="InterPro" id="IPR002931">
    <property type="entry name" value="Transglutaminase-like"/>
</dbReference>
<dbReference type="Pfam" id="PF21295">
    <property type="entry name" value="Bact_transglu_N_2"/>
    <property type="match status" value="1"/>
</dbReference>
<dbReference type="InterPro" id="IPR038765">
    <property type="entry name" value="Papain-like_cys_pep_sf"/>
</dbReference>
<dbReference type="KEGG" id="rhoz:GXP67_16420"/>
<dbReference type="AlphaFoldDB" id="A0A6C0GJ69"/>
<organism evidence="2 3">
    <name type="scientific">Rhodocytophaga rosea</name>
    <dbReference type="NCBI Taxonomy" id="2704465"/>
    <lineage>
        <taxon>Bacteria</taxon>
        <taxon>Pseudomonadati</taxon>
        <taxon>Bacteroidota</taxon>
        <taxon>Cytophagia</taxon>
        <taxon>Cytophagales</taxon>
        <taxon>Rhodocytophagaceae</taxon>
        <taxon>Rhodocytophaga</taxon>
    </lineage>
</organism>
<gene>
    <name evidence="2" type="ORF">GXP67_16420</name>
</gene>
<dbReference type="SUPFAM" id="SSF54001">
    <property type="entry name" value="Cysteine proteinases"/>
    <property type="match status" value="1"/>
</dbReference>
<dbReference type="EMBL" id="CP048222">
    <property type="protein sequence ID" value="QHT68111.1"/>
    <property type="molecule type" value="Genomic_DNA"/>
</dbReference>
<dbReference type="PANTHER" id="PTHR33490">
    <property type="entry name" value="BLR5614 PROTEIN-RELATED"/>
    <property type="match status" value="1"/>
</dbReference>
<name>A0A6C0GJ69_9BACT</name>
<accession>A0A6C0GJ69</accession>
<proteinExistence type="predicted"/>
<dbReference type="RefSeq" id="WP_162444130.1">
    <property type="nucleotide sequence ID" value="NZ_CP048222.1"/>
</dbReference>
<dbReference type="Pfam" id="PF01841">
    <property type="entry name" value="Transglut_core"/>
    <property type="match status" value="1"/>
</dbReference>
<dbReference type="InterPro" id="IPR048930">
    <property type="entry name" value="Bact_transglu_N_2"/>
</dbReference>
<dbReference type="Gene3D" id="3.10.620.30">
    <property type="match status" value="1"/>
</dbReference>
<dbReference type="Proteomes" id="UP000480178">
    <property type="component" value="Chromosome"/>
</dbReference>